<evidence type="ECO:0000313" key="4">
    <source>
        <dbReference type="EMBL" id="PIM52166.1"/>
    </source>
</evidence>
<dbReference type="InterPro" id="IPR050490">
    <property type="entry name" value="Bact_solute-bd_prot1"/>
</dbReference>
<organism evidence="4 5">
    <name type="scientific">Roseateles chitinivorans</name>
    <dbReference type="NCBI Taxonomy" id="2917965"/>
    <lineage>
        <taxon>Bacteria</taxon>
        <taxon>Pseudomonadati</taxon>
        <taxon>Pseudomonadota</taxon>
        <taxon>Betaproteobacteria</taxon>
        <taxon>Burkholderiales</taxon>
        <taxon>Sphaerotilaceae</taxon>
        <taxon>Roseateles</taxon>
    </lineage>
</organism>
<dbReference type="AlphaFoldDB" id="A0A2G9C6V7"/>
<dbReference type="Gene3D" id="3.40.190.10">
    <property type="entry name" value="Periplasmic binding protein-like II"/>
    <property type="match status" value="1"/>
</dbReference>
<comment type="subcellular location">
    <subcellularLocation>
        <location evidence="1">Periplasm</location>
    </subcellularLocation>
</comment>
<feature type="chain" id="PRO_5013587277" evidence="3">
    <location>
        <begin position="24"/>
        <end position="418"/>
    </location>
</feature>
<keyword evidence="3" id="KW-0732">Signal</keyword>
<dbReference type="GO" id="GO:0042597">
    <property type="term" value="C:periplasmic space"/>
    <property type="evidence" value="ECO:0007669"/>
    <property type="project" value="UniProtKB-SubCell"/>
</dbReference>
<feature type="signal peptide" evidence="3">
    <location>
        <begin position="1"/>
        <end position="23"/>
    </location>
</feature>
<comment type="caution">
    <text evidence="4">The sequence shown here is derived from an EMBL/GenBank/DDBJ whole genome shotgun (WGS) entry which is preliminary data.</text>
</comment>
<gene>
    <name evidence="4" type="ORF">CS062_16130</name>
</gene>
<accession>A0A2G9C6V7</accession>
<evidence type="ECO:0000256" key="1">
    <source>
        <dbReference type="ARBA" id="ARBA00004418"/>
    </source>
</evidence>
<dbReference type="PANTHER" id="PTHR43649">
    <property type="entry name" value="ARABINOSE-BINDING PROTEIN-RELATED"/>
    <property type="match status" value="1"/>
</dbReference>
<keyword evidence="5" id="KW-1185">Reference proteome</keyword>
<dbReference type="InterPro" id="IPR006059">
    <property type="entry name" value="SBP"/>
</dbReference>
<evidence type="ECO:0000256" key="2">
    <source>
        <dbReference type="ARBA" id="ARBA00008520"/>
    </source>
</evidence>
<dbReference type="OrthoDB" id="8858741at2"/>
<evidence type="ECO:0000313" key="5">
    <source>
        <dbReference type="Proteomes" id="UP000231501"/>
    </source>
</evidence>
<evidence type="ECO:0000256" key="3">
    <source>
        <dbReference type="SAM" id="SignalP"/>
    </source>
</evidence>
<comment type="similarity">
    <text evidence="2">Belongs to the bacterial solute-binding protein 1 family.</text>
</comment>
<reference evidence="4 5" key="1">
    <citation type="submission" date="2017-11" db="EMBL/GenBank/DDBJ databases">
        <title>Draft genome sequence of Mitsuaria sp. HWN-4.</title>
        <authorList>
            <person name="Gundlapally S.R."/>
        </authorList>
    </citation>
    <scope>NUCLEOTIDE SEQUENCE [LARGE SCALE GENOMIC DNA]</scope>
    <source>
        <strain evidence="4 5">HWN-4</strain>
    </source>
</reference>
<sequence length="418" mass="45773">MRSLRRRDALMLLSCAAAGGARATPARITVASYPDLDRAVKLALPAFARRHPGVAVNVVTLSHKDHHTAMTTALAAGAALPDLIALDMDFMGKFVDSAGLEDLSRAPYLAGAQSARFPGYAWRAGVNRRGEIKALPVDTGPGALFYRHDLLARAGLRETDLTRSWTGFIEAGQTLRARTGAYLVAHAQDLKDIRIRAGLADGEGVFFDPQGRSQVQTPRFRRAFELALQARDAGIDARVRAWSNEWSEGFRRGAIATQMMGCWLGGHLKRWIAPGTAGLWRSAPLPEGAAAAWGGSFYAIPVHSQQKALAWDLLQLLALDRDQQVAAFRSLDAFPVLLSAQDDGFLSEPVDFLGGEAARLQWRDMARRIPAVTIDRYDAVADEVVRNELDQVLLHRKGIDQALADARVTVERRVRRRA</sequence>
<dbReference type="EMBL" id="PEOG01000044">
    <property type="protein sequence ID" value="PIM52166.1"/>
    <property type="molecule type" value="Genomic_DNA"/>
</dbReference>
<dbReference type="SUPFAM" id="SSF53850">
    <property type="entry name" value="Periplasmic binding protein-like II"/>
    <property type="match status" value="1"/>
</dbReference>
<name>A0A2G9C6V7_9BURK</name>
<dbReference type="Proteomes" id="UP000231501">
    <property type="component" value="Unassembled WGS sequence"/>
</dbReference>
<dbReference type="Pfam" id="PF13416">
    <property type="entry name" value="SBP_bac_8"/>
    <property type="match status" value="1"/>
</dbReference>
<dbReference type="RefSeq" id="WP_099862633.1">
    <property type="nucleotide sequence ID" value="NZ_PEOG01000044.1"/>
</dbReference>
<dbReference type="PANTHER" id="PTHR43649:SF32">
    <property type="entry name" value="SUGAR BINDING SECRETED PROTEIN"/>
    <property type="match status" value="1"/>
</dbReference>
<proteinExistence type="inferred from homology"/>
<protein>
    <submittedName>
        <fullName evidence="4">Sugar ABC transporter substrate-binding protein</fullName>
    </submittedName>
</protein>